<dbReference type="GO" id="GO:0046872">
    <property type="term" value="F:metal ion binding"/>
    <property type="evidence" value="ECO:0007669"/>
    <property type="project" value="UniProtKB-KW"/>
</dbReference>
<gene>
    <name evidence="7" type="ORF">FN846DRAFT_959394</name>
</gene>
<feature type="binding site" description="axial binding residue" evidence="5">
    <location>
        <position position="25"/>
    </location>
    <ligand>
        <name>heme b</name>
        <dbReference type="ChEBI" id="CHEBI:60344"/>
    </ligand>
    <ligandPart>
        <name>Fe</name>
        <dbReference type="ChEBI" id="CHEBI:18248"/>
    </ligandPart>
</feature>
<comment type="caution">
    <text evidence="7">The sequence shown here is derived from an EMBL/GenBank/DDBJ whole genome shotgun (WGS) entry which is preliminary data.</text>
</comment>
<dbReference type="GO" id="GO:0006788">
    <property type="term" value="P:heme oxidation"/>
    <property type="evidence" value="ECO:0007669"/>
    <property type="project" value="InterPro"/>
</dbReference>
<evidence type="ECO:0000313" key="7">
    <source>
        <dbReference type="EMBL" id="KAA8900174.1"/>
    </source>
</evidence>
<dbReference type="PANTHER" id="PTHR10720:SF0">
    <property type="entry name" value="HEME OXYGENASE"/>
    <property type="match status" value="1"/>
</dbReference>
<dbReference type="OrthoDB" id="652091at2759"/>
<keyword evidence="6" id="KW-0472">Membrane</keyword>
<keyword evidence="6" id="KW-0812">Transmembrane</keyword>
<dbReference type="PIRSF" id="PIRSF000343">
    <property type="entry name" value="Haem_Oase"/>
    <property type="match status" value="1"/>
</dbReference>
<sequence>MSTAAEEKRPLNLAQAINVATKDLHDSVNRLVVQRLALGLEDYRLYREGIKSFYYVYLAFERTWAKLLSNPATVPPHVYEILQAISNPQLSRASAIASDLTYLYGPEVFDPAAPPDRPVRCEVADYIEKTLSEKPHLVLAYTHNFYMALFAGGKILLRQMLTRKDFFPIRRPASTYDEAQAFSTNFFVFPVENGKEDGLRQKYRDAMAHVEGNLSEEETTEIIQESRNIYQINLRLVQELDEICGSLAIPPAQPPVGLPGHGGPVAKLRNLLALLVAFVIAVFCLRLLA</sequence>
<evidence type="ECO:0008006" key="9">
    <source>
        <dbReference type="Google" id="ProtNLM"/>
    </source>
</evidence>
<dbReference type="FunCoup" id="A0A5J5EQS1">
    <property type="interactions" value="70"/>
</dbReference>
<keyword evidence="6" id="KW-1133">Transmembrane helix</keyword>
<dbReference type="InterPro" id="IPR002051">
    <property type="entry name" value="Haem_Oase"/>
</dbReference>
<evidence type="ECO:0000256" key="4">
    <source>
        <dbReference type="PIRSR" id="PIRSR000343-1"/>
    </source>
</evidence>
<feature type="transmembrane region" description="Helical" evidence="6">
    <location>
        <begin position="271"/>
        <end position="288"/>
    </location>
</feature>
<dbReference type="InterPro" id="IPR016053">
    <property type="entry name" value="Haem_Oase-like"/>
</dbReference>
<dbReference type="Proteomes" id="UP000326924">
    <property type="component" value="Unassembled WGS sequence"/>
</dbReference>
<dbReference type="Gene3D" id="1.20.910.10">
    <property type="entry name" value="Heme oxygenase-like"/>
    <property type="match status" value="1"/>
</dbReference>
<dbReference type="PANTHER" id="PTHR10720">
    <property type="entry name" value="HEME OXYGENASE"/>
    <property type="match status" value="1"/>
</dbReference>
<dbReference type="InterPro" id="IPR016084">
    <property type="entry name" value="Haem_Oase-like_multi-hlx"/>
</dbReference>
<dbReference type="SUPFAM" id="SSF48613">
    <property type="entry name" value="Heme oxygenase-like"/>
    <property type="match status" value="1"/>
</dbReference>
<keyword evidence="3 5" id="KW-0408">Iron</keyword>
<evidence type="ECO:0000256" key="2">
    <source>
        <dbReference type="ARBA" id="ARBA00022723"/>
    </source>
</evidence>
<dbReference type="Pfam" id="PF01126">
    <property type="entry name" value="Heme_oxygenase"/>
    <property type="match status" value="1"/>
</dbReference>
<dbReference type="InParanoid" id="A0A5J5EQS1"/>
<dbReference type="GO" id="GO:0004392">
    <property type="term" value="F:heme oxygenase (decyclizing) activity"/>
    <property type="evidence" value="ECO:0007669"/>
    <property type="project" value="InterPro"/>
</dbReference>
<evidence type="ECO:0000256" key="3">
    <source>
        <dbReference type="ARBA" id="ARBA00023004"/>
    </source>
</evidence>
<organism evidence="7 8">
    <name type="scientific">Sphaerosporella brunnea</name>
    <dbReference type="NCBI Taxonomy" id="1250544"/>
    <lineage>
        <taxon>Eukaryota</taxon>
        <taxon>Fungi</taxon>
        <taxon>Dikarya</taxon>
        <taxon>Ascomycota</taxon>
        <taxon>Pezizomycotina</taxon>
        <taxon>Pezizomycetes</taxon>
        <taxon>Pezizales</taxon>
        <taxon>Pyronemataceae</taxon>
        <taxon>Sphaerosporella</taxon>
    </lineage>
</organism>
<keyword evidence="2 5" id="KW-0479">Metal-binding</keyword>
<evidence type="ECO:0000313" key="8">
    <source>
        <dbReference type="Proteomes" id="UP000326924"/>
    </source>
</evidence>
<evidence type="ECO:0000256" key="6">
    <source>
        <dbReference type="SAM" id="Phobius"/>
    </source>
</evidence>
<reference evidence="7 8" key="1">
    <citation type="submission" date="2019-09" db="EMBL/GenBank/DDBJ databases">
        <title>Draft genome of the ectomycorrhizal ascomycete Sphaerosporella brunnea.</title>
        <authorList>
            <consortium name="DOE Joint Genome Institute"/>
            <person name="Benucci G.M."/>
            <person name="Marozzi G."/>
            <person name="Antonielli L."/>
            <person name="Sanchez S."/>
            <person name="Marco P."/>
            <person name="Wang X."/>
            <person name="Falini L.B."/>
            <person name="Barry K."/>
            <person name="Haridas S."/>
            <person name="Lipzen A."/>
            <person name="Labutti K."/>
            <person name="Grigoriev I.V."/>
            <person name="Murat C."/>
            <person name="Martin F."/>
            <person name="Albertini E."/>
            <person name="Donnini D."/>
            <person name="Bonito G."/>
        </authorList>
    </citation>
    <scope>NUCLEOTIDE SEQUENCE [LARGE SCALE GENOMIC DNA]</scope>
    <source>
        <strain evidence="7 8">Sb_GMNB300</strain>
    </source>
</reference>
<feature type="binding site" evidence="4">
    <location>
        <position position="204"/>
    </location>
    <ligand>
        <name>heme b</name>
        <dbReference type="ChEBI" id="CHEBI:60344"/>
    </ligand>
</feature>
<dbReference type="EMBL" id="VXIS01000158">
    <property type="protein sequence ID" value="KAA8900174.1"/>
    <property type="molecule type" value="Genomic_DNA"/>
</dbReference>
<protein>
    <recommendedName>
        <fullName evidence="9">Heme oxygenase</fullName>
    </recommendedName>
</protein>
<evidence type="ECO:0000256" key="1">
    <source>
        <dbReference type="ARBA" id="ARBA00022617"/>
    </source>
</evidence>
<proteinExistence type="predicted"/>
<keyword evidence="1 4" id="KW-0349">Heme</keyword>
<accession>A0A5J5EQS1</accession>
<keyword evidence="8" id="KW-1185">Reference proteome</keyword>
<dbReference type="AlphaFoldDB" id="A0A5J5EQS1"/>
<dbReference type="CDD" id="cd19165">
    <property type="entry name" value="HemeO"/>
    <property type="match status" value="1"/>
</dbReference>
<evidence type="ECO:0000256" key="5">
    <source>
        <dbReference type="PIRSR" id="PIRSR000343-2"/>
    </source>
</evidence>
<name>A0A5J5EQS1_9PEZI</name>